<dbReference type="InterPro" id="IPR001810">
    <property type="entry name" value="F-box_dom"/>
</dbReference>
<evidence type="ECO:0000259" key="1">
    <source>
        <dbReference type="PROSITE" id="PS50181"/>
    </source>
</evidence>
<sequence length="525" mass="59689">MLQNLPLEVVVRIFDLLNIETLKQCQLVSREWSKPAQVRIYSKINCHKPRYVSLLNALASSPSIGSLVKEIEFFGVNSIPMQNYRYLMEHTPNLQSLTDNDLKGAHYELFYQLINQGYLKKLGTLNSSALYHQPTNRENSIVTPDDYHYYALCSAIKGRLKTIKLNSSTVSPPYEGMHCFCFPEYITRQTRFPKVEQLTCISSTSMTLSDLEDVLQLCPAMDEHVLGLASLVTHADELYTIKPNVYVTKLKVELKEASENNFRYILKKFPHVRHLELKIYCHTRNGNFHLSRLSHEVVDQLATYSAQTDELTLEHGQFPSDFGERNATFLSELSRFDYIGSYGASDQTMEDCKRILMFYKNVSHFGMEDCSFDELVLQTPILSCNDIQLEGCSISGDALETLGSSFPLIRELYLIETDIESDDGYCSISIPGVSLDSLTFENSGVEADFLLLDCGGSYYSLDDDTSGLKRISSREYDHRVFNRSTFMLNVSCACLYSIEISLGYASCQHEFVNDTDNDTDDELTD</sequence>
<dbReference type="OrthoDB" id="2215093at2759"/>
<dbReference type="InterPro" id="IPR036047">
    <property type="entry name" value="F-box-like_dom_sf"/>
</dbReference>
<accession>A0A1C7NG51</accession>
<dbReference type="Pfam" id="PF12937">
    <property type="entry name" value="F-box-like"/>
    <property type="match status" value="1"/>
</dbReference>
<evidence type="ECO:0000313" key="2">
    <source>
        <dbReference type="EMBL" id="OBZ88072.1"/>
    </source>
</evidence>
<dbReference type="Gene3D" id="1.20.1280.50">
    <property type="match status" value="1"/>
</dbReference>
<protein>
    <recommendedName>
        <fullName evidence="1">F-box domain-containing protein</fullName>
    </recommendedName>
</protein>
<proteinExistence type="predicted"/>
<name>A0A1C7NG51_9FUNG</name>
<dbReference type="SUPFAM" id="SSF81383">
    <property type="entry name" value="F-box domain"/>
    <property type="match status" value="1"/>
</dbReference>
<dbReference type="AlphaFoldDB" id="A0A1C7NG51"/>
<dbReference type="Gene3D" id="3.80.10.10">
    <property type="entry name" value="Ribonuclease Inhibitor"/>
    <property type="match status" value="1"/>
</dbReference>
<keyword evidence="3" id="KW-1185">Reference proteome</keyword>
<evidence type="ECO:0000313" key="3">
    <source>
        <dbReference type="Proteomes" id="UP000093000"/>
    </source>
</evidence>
<dbReference type="InterPro" id="IPR032675">
    <property type="entry name" value="LRR_dom_sf"/>
</dbReference>
<dbReference type="InParanoid" id="A0A1C7NG51"/>
<reference evidence="2 3" key="1">
    <citation type="submission" date="2016-03" db="EMBL/GenBank/DDBJ databases">
        <title>Choanephora cucurbitarum.</title>
        <authorList>
            <person name="Min B."/>
            <person name="Park H."/>
            <person name="Park J.-H."/>
            <person name="Shin H.-D."/>
            <person name="Choi I.-G."/>
        </authorList>
    </citation>
    <scope>NUCLEOTIDE SEQUENCE [LARGE SCALE GENOMIC DNA]</scope>
    <source>
        <strain evidence="2 3">KUS-F28377</strain>
    </source>
</reference>
<dbReference type="PROSITE" id="PS50181">
    <property type="entry name" value="FBOX"/>
    <property type="match status" value="1"/>
</dbReference>
<feature type="domain" description="F-box" evidence="1">
    <location>
        <begin position="1"/>
        <end position="44"/>
    </location>
</feature>
<comment type="caution">
    <text evidence="2">The sequence shown here is derived from an EMBL/GenBank/DDBJ whole genome shotgun (WGS) entry which is preliminary data.</text>
</comment>
<dbReference type="EMBL" id="LUGH01000177">
    <property type="protein sequence ID" value="OBZ88072.1"/>
    <property type="molecule type" value="Genomic_DNA"/>
</dbReference>
<dbReference type="Proteomes" id="UP000093000">
    <property type="component" value="Unassembled WGS sequence"/>
</dbReference>
<gene>
    <name evidence="2" type="ORF">A0J61_03883</name>
</gene>
<organism evidence="2 3">
    <name type="scientific">Choanephora cucurbitarum</name>
    <dbReference type="NCBI Taxonomy" id="101091"/>
    <lineage>
        <taxon>Eukaryota</taxon>
        <taxon>Fungi</taxon>
        <taxon>Fungi incertae sedis</taxon>
        <taxon>Mucoromycota</taxon>
        <taxon>Mucoromycotina</taxon>
        <taxon>Mucoromycetes</taxon>
        <taxon>Mucorales</taxon>
        <taxon>Mucorineae</taxon>
        <taxon>Choanephoraceae</taxon>
        <taxon>Choanephoroideae</taxon>
        <taxon>Choanephora</taxon>
    </lineage>
</organism>